<dbReference type="RefSeq" id="WP_154987892.1">
    <property type="nucleotide sequence ID" value="NZ_FXTU01000002.1"/>
</dbReference>
<name>A0AA45WLQ1_9BACL</name>
<dbReference type="EMBL" id="FXTU01000002">
    <property type="protein sequence ID" value="SMP12092.1"/>
    <property type="molecule type" value="Genomic_DNA"/>
</dbReference>
<dbReference type="InterPro" id="IPR019099">
    <property type="entry name" value="Uncharacterised_PGPGW_TM"/>
</dbReference>
<sequence length="97" mass="11470">MNSTKRMLLYNIFGWFFLILGVLGLFLPFLQGILFLLIGLYLLSKSSPWAKRWLERLKSRYPKLSATFDSWIHRVEGWIIPPNKKKRNWGANSPDQE</sequence>
<keyword evidence="1" id="KW-0472">Membrane</keyword>
<reference evidence="2" key="1">
    <citation type="submission" date="2017-05" db="EMBL/GenBank/DDBJ databases">
        <authorList>
            <person name="Varghese N."/>
            <person name="Submissions S."/>
        </authorList>
    </citation>
    <scope>NUCLEOTIDE SEQUENCE</scope>
    <source>
        <strain evidence="2">DSM 45262</strain>
    </source>
</reference>
<keyword evidence="3" id="KW-1185">Reference proteome</keyword>
<feature type="transmembrane region" description="Helical" evidence="1">
    <location>
        <begin position="12"/>
        <end position="43"/>
    </location>
</feature>
<keyword evidence="1 2" id="KW-0812">Transmembrane</keyword>
<dbReference type="AlphaFoldDB" id="A0AA45WLQ1"/>
<evidence type="ECO:0000313" key="3">
    <source>
        <dbReference type="Proteomes" id="UP001157946"/>
    </source>
</evidence>
<gene>
    <name evidence="2" type="ORF">SAMN06265361_102313</name>
</gene>
<protein>
    <submittedName>
        <fullName evidence="2">Transmembrane protein (PGPGW)</fullName>
    </submittedName>
</protein>
<keyword evidence="1" id="KW-1133">Transmembrane helix</keyword>
<evidence type="ECO:0000313" key="2">
    <source>
        <dbReference type="EMBL" id="SMP12092.1"/>
    </source>
</evidence>
<comment type="caution">
    <text evidence="2">The sequence shown here is derived from an EMBL/GenBank/DDBJ whole genome shotgun (WGS) entry which is preliminary data.</text>
</comment>
<dbReference type="Proteomes" id="UP001157946">
    <property type="component" value="Unassembled WGS sequence"/>
</dbReference>
<proteinExistence type="predicted"/>
<accession>A0AA45WLQ1</accession>
<organism evidence="2 3">
    <name type="scientific">Laceyella tengchongensis</name>
    <dbReference type="NCBI Taxonomy" id="574699"/>
    <lineage>
        <taxon>Bacteria</taxon>
        <taxon>Bacillati</taxon>
        <taxon>Bacillota</taxon>
        <taxon>Bacilli</taxon>
        <taxon>Bacillales</taxon>
        <taxon>Thermoactinomycetaceae</taxon>
        <taxon>Laceyella</taxon>
    </lineage>
</organism>
<dbReference type="Pfam" id="PF09656">
    <property type="entry name" value="PGPGW"/>
    <property type="match status" value="1"/>
</dbReference>
<evidence type="ECO:0000256" key="1">
    <source>
        <dbReference type="SAM" id="Phobius"/>
    </source>
</evidence>